<dbReference type="Gene3D" id="2.40.340.10">
    <property type="entry name" value="MoeA, C-terminal, domain IV"/>
    <property type="match status" value="1"/>
</dbReference>
<dbReference type="Gene3D" id="3.40.980.10">
    <property type="entry name" value="MoaB/Mog-like domain"/>
    <property type="match status" value="1"/>
</dbReference>
<dbReference type="NCBIfam" id="TIGR00177">
    <property type="entry name" value="molyb_syn"/>
    <property type="match status" value="1"/>
</dbReference>
<dbReference type="InterPro" id="IPR001453">
    <property type="entry name" value="MoaB/Mog_dom"/>
</dbReference>
<evidence type="ECO:0000256" key="4">
    <source>
        <dbReference type="ARBA" id="ARBA00010763"/>
    </source>
</evidence>
<dbReference type="EMBL" id="JAWQCK010000007">
    <property type="protein sequence ID" value="MDW9210140.1"/>
    <property type="molecule type" value="Genomic_DNA"/>
</dbReference>
<evidence type="ECO:0000256" key="12">
    <source>
        <dbReference type="ARBA" id="ARBA00047317"/>
    </source>
</evidence>
<dbReference type="Pfam" id="PF03454">
    <property type="entry name" value="MoeA_C"/>
    <property type="match status" value="1"/>
</dbReference>
<organism evidence="15 16">
    <name type="scientific">Bacillus thuringiensis serovar toumanoffi</name>
    <dbReference type="NCBI Taxonomy" id="180862"/>
    <lineage>
        <taxon>Bacteria</taxon>
        <taxon>Bacillati</taxon>
        <taxon>Bacillota</taxon>
        <taxon>Bacilli</taxon>
        <taxon>Bacillales</taxon>
        <taxon>Bacillaceae</taxon>
        <taxon>Bacillus</taxon>
        <taxon>Bacillus cereus group</taxon>
    </lineage>
</organism>
<dbReference type="SUPFAM" id="SSF63867">
    <property type="entry name" value="MoeA C-terminal domain-like"/>
    <property type="match status" value="1"/>
</dbReference>
<dbReference type="InterPro" id="IPR036688">
    <property type="entry name" value="MoeA_C_domain_IV_sf"/>
</dbReference>
<dbReference type="InterPro" id="IPR036425">
    <property type="entry name" value="MoaB/Mog-like_dom_sf"/>
</dbReference>
<sequence>MLEKRIPIPVAEAVARVMKYAHQGEIEKVSLIESYGRTLGEDVIADHDVPYFDRSPYDGFAIRAEDTKEASSSNPIQFEVIGEIGAGFVFPEEVKPFQTVRIMTGAVIPAGCNAVVMLELTEGFEENEKTYMKLKRSFIAGDNISFKGEDVKQNTILVKKGTVINPGVVALLSTFGYSTVYVVKQPAIGIVTTGSELLEVHEQLKPGRIRNSNSYMVAAQIERAGGIVQYYGKFADDFETCYNTVKKAIKEVDILITTGGVSVGDYDYLPAIYEELQANVLFNKIAMRPGSVTTVAELEGKLLFGLSGNPSACYVGCELYVRPVIRTYLYKKDPHVYRAEAILQKDFPKANPFTRFVRGRVEFVGGQLQVTPVGLDKSSAISSLAEANACIVLPGGTRGFEAGIIVSVLLLELNMGSEWPWEEPLRSYK</sequence>
<dbReference type="InterPro" id="IPR005110">
    <property type="entry name" value="MoeA_linker/N"/>
</dbReference>
<evidence type="ECO:0000313" key="16">
    <source>
        <dbReference type="Proteomes" id="UP001272716"/>
    </source>
</evidence>
<dbReference type="Pfam" id="PF03453">
    <property type="entry name" value="MoeA_N"/>
    <property type="match status" value="1"/>
</dbReference>
<evidence type="ECO:0000256" key="8">
    <source>
        <dbReference type="ARBA" id="ARBA00022679"/>
    </source>
</evidence>
<keyword evidence="8 13" id="KW-0808">Transferase</keyword>
<protein>
    <recommendedName>
        <fullName evidence="6 13">Molybdopterin molybdenumtransferase</fullName>
        <ecNumber evidence="5 13">2.10.1.1</ecNumber>
    </recommendedName>
</protein>
<dbReference type="SMART" id="SM00852">
    <property type="entry name" value="MoCF_biosynth"/>
    <property type="match status" value="1"/>
</dbReference>
<dbReference type="FunFam" id="2.40.340.10:FF:000002">
    <property type="entry name" value="Molybdopterin molybdenumtransferase"/>
    <property type="match status" value="1"/>
</dbReference>
<dbReference type="SUPFAM" id="SSF53218">
    <property type="entry name" value="Molybdenum cofactor biosynthesis proteins"/>
    <property type="match status" value="1"/>
</dbReference>
<dbReference type="RefSeq" id="WP_000890798.1">
    <property type="nucleotide sequence ID" value="NZ_JAWQCK010000007.1"/>
</dbReference>
<dbReference type="Gene3D" id="3.90.105.10">
    <property type="entry name" value="Molybdopterin biosynthesis moea protein, domain 2"/>
    <property type="match status" value="1"/>
</dbReference>
<evidence type="ECO:0000256" key="11">
    <source>
        <dbReference type="ARBA" id="ARBA00023150"/>
    </source>
</evidence>
<keyword evidence="9 13" id="KW-0479">Metal-binding</keyword>
<dbReference type="InterPro" id="IPR005111">
    <property type="entry name" value="MoeA_C_domain_IV"/>
</dbReference>
<evidence type="ECO:0000256" key="6">
    <source>
        <dbReference type="ARBA" id="ARBA00021108"/>
    </source>
</evidence>
<gene>
    <name evidence="15" type="primary">moeA</name>
    <name evidence="15" type="ORF">BTTOUR_15485</name>
</gene>
<evidence type="ECO:0000256" key="3">
    <source>
        <dbReference type="ARBA" id="ARBA00005046"/>
    </source>
</evidence>
<evidence type="ECO:0000256" key="2">
    <source>
        <dbReference type="ARBA" id="ARBA00002901"/>
    </source>
</evidence>
<dbReference type="CDD" id="cd00887">
    <property type="entry name" value="MoeA"/>
    <property type="match status" value="1"/>
</dbReference>
<dbReference type="SUPFAM" id="SSF63882">
    <property type="entry name" value="MoeA N-terminal region -like"/>
    <property type="match status" value="1"/>
</dbReference>
<name>A0ABD5HZE8_BACTU</name>
<evidence type="ECO:0000256" key="7">
    <source>
        <dbReference type="ARBA" id="ARBA00022505"/>
    </source>
</evidence>
<evidence type="ECO:0000256" key="9">
    <source>
        <dbReference type="ARBA" id="ARBA00022723"/>
    </source>
</evidence>
<comment type="cofactor">
    <cofactor evidence="1 13">
        <name>Mg(2+)</name>
        <dbReference type="ChEBI" id="CHEBI:18420"/>
    </cofactor>
</comment>
<dbReference type="GO" id="GO:0006777">
    <property type="term" value="P:Mo-molybdopterin cofactor biosynthetic process"/>
    <property type="evidence" value="ECO:0007669"/>
    <property type="project" value="UniProtKB-UniRule"/>
</dbReference>
<dbReference type="FunFam" id="3.40.980.10:FF:000004">
    <property type="entry name" value="Molybdopterin molybdenumtransferase"/>
    <property type="match status" value="1"/>
</dbReference>
<accession>A0ABD5HZE8</accession>
<dbReference type="Pfam" id="PF00994">
    <property type="entry name" value="MoCF_biosynth"/>
    <property type="match status" value="1"/>
</dbReference>
<keyword evidence="7 13" id="KW-0500">Molybdenum</keyword>
<evidence type="ECO:0000256" key="5">
    <source>
        <dbReference type="ARBA" id="ARBA00013269"/>
    </source>
</evidence>
<evidence type="ECO:0000256" key="13">
    <source>
        <dbReference type="RuleBase" id="RU365090"/>
    </source>
</evidence>
<keyword evidence="11 13" id="KW-0501">Molybdenum cofactor biosynthesis</keyword>
<reference evidence="15 16" key="1">
    <citation type="submission" date="2023-10" db="EMBL/GenBank/DDBJ databases">
        <title>Draft Genome Sequence of Bacillus thuringiensis serovar. toumanoffi 4059: Identification of a Novel Cry Protein Candidate.</title>
        <authorList>
            <person name="Murdoch R.W."/>
            <person name="Gemler B."/>
            <person name="Heater B.S."/>
        </authorList>
    </citation>
    <scope>NUCLEOTIDE SEQUENCE [LARGE SCALE GENOMIC DNA]</scope>
    <source>
        <strain evidence="15 16">4059</strain>
    </source>
</reference>
<evidence type="ECO:0000256" key="1">
    <source>
        <dbReference type="ARBA" id="ARBA00001946"/>
    </source>
</evidence>
<dbReference type="FunFam" id="2.170.190.11:FF:000001">
    <property type="entry name" value="Molybdopterin molybdenumtransferase"/>
    <property type="match status" value="1"/>
</dbReference>
<evidence type="ECO:0000259" key="14">
    <source>
        <dbReference type="SMART" id="SM00852"/>
    </source>
</evidence>
<dbReference type="Proteomes" id="UP001272716">
    <property type="component" value="Unassembled WGS sequence"/>
</dbReference>
<dbReference type="EC" id="2.10.1.1" evidence="5 13"/>
<comment type="pathway">
    <text evidence="3 13">Cofactor biosynthesis; molybdopterin biosynthesis.</text>
</comment>
<dbReference type="GO" id="GO:0046872">
    <property type="term" value="F:metal ion binding"/>
    <property type="evidence" value="ECO:0007669"/>
    <property type="project" value="UniProtKB-UniRule"/>
</dbReference>
<comment type="function">
    <text evidence="2 13">Catalyzes the insertion of molybdate into adenylated molybdopterin with the concomitant release of AMP.</text>
</comment>
<dbReference type="Gene3D" id="2.170.190.11">
    <property type="entry name" value="Molybdopterin biosynthesis moea protein, domain 3"/>
    <property type="match status" value="1"/>
</dbReference>
<comment type="catalytic activity">
    <reaction evidence="12">
        <text>adenylyl-molybdopterin + molybdate = Mo-molybdopterin + AMP + H(+)</text>
        <dbReference type="Rhea" id="RHEA:35047"/>
        <dbReference type="ChEBI" id="CHEBI:15378"/>
        <dbReference type="ChEBI" id="CHEBI:36264"/>
        <dbReference type="ChEBI" id="CHEBI:62727"/>
        <dbReference type="ChEBI" id="CHEBI:71302"/>
        <dbReference type="ChEBI" id="CHEBI:456215"/>
        <dbReference type="EC" id="2.10.1.1"/>
    </reaction>
</comment>
<dbReference type="NCBIfam" id="NF045515">
    <property type="entry name" value="Glp_gephyrin"/>
    <property type="match status" value="1"/>
</dbReference>
<dbReference type="InterPro" id="IPR036135">
    <property type="entry name" value="MoeA_linker/N_sf"/>
</dbReference>
<dbReference type="PANTHER" id="PTHR10192">
    <property type="entry name" value="MOLYBDOPTERIN BIOSYNTHESIS PROTEIN"/>
    <property type="match status" value="1"/>
</dbReference>
<feature type="domain" description="MoaB/Mog" evidence="14">
    <location>
        <begin position="189"/>
        <end position="327"/>
    </location>
</feature>
<keyword evidence="10 13" id="KW-0460">Magnesium</keyword>
<comment type="similarity">
    <text evidence="4 13">Belongs to the MoeA family.</text>
</comment>
<dbReference type="InterPro" id="IPR038987">
    <property type="entry name" value="MoeA-like"/>
</dbReference>
<comment type="caution">
    <text evidence="15">The sequence shown here is derived from an EMBL/GenBank/DDBJ whole genome shotgun (WGS) entry which is preliminary data.</text>
</comment>
<dbReference type="PANTHER" id="PTHR10192:SF5">
    <property type="entry name" value="GEPHYRIN"/>
    <property type="match status" value="1"/>
</dbReference>
<proteinExistence type="inferred from homology"/>
<dbReference type="AlphaFoldDB" id="A0ABD5HZE8"/>
<evidence type="ECO:0000313" key="15">
    <source>
        <dbReference type="EMBL" id="MDW9210140.1"/>
    </source>
</evidence>
<evidence type="ECO:0000256" key="10">
    <source>
        <dbReference type="ARBA" id="ARBA00022842"/>
    </source>
</evidence>
<dbReference type="GO" id="GO:0061599">
    <property type="term" value="F:molybdopterin molybdotransferase activity"/>
    <property type="evidence" value="ECO:0007669"/>
    <property type="project" value="UniProtKB-UniRule"/>
</dbReference>